<protein>
    <submittedName>
        <fullName evidence="6">AraC family transcriptional regulator</fullName>
    </submittedName>
</protein>
<dbReference type="SMART" id="SM00342">
    <property type="entry name" value="HTH_ARAC"/>
    <property type="match status" value="1"/>
</dbReference>
<dbReference type="InterPro" id="IPR009057">
    <property type="entry name" value="Homeodomain-like_sf"/>
</dbReference>
<keyword evidence="3" id="KW-0010">Activator</keyword>
<dbReference type="InterPro" id="IPR003313">
    <property type="entry name" value="AraC-bd"/>
</dbReference>
<evidence type="ECO:0000256" key="3">
    <source>
        <dbReference type="ARBA" id="ARBA00023159"/>
    </source>
</evidence>
<keyword evidence="7" id="KW-1185">Reference proteome</keyword>
<sequence>MRSPSPHQFHRLAALPWAELRVSQQSPHCYRLHMHAEYSLGIVDQGQTLFQHADGCELLTAGSVVLIEPGVWHACNPAQATRWSYRMLYIQADWLHAQLGVAGLRFTRRTTHATDTRQLLHALCQQLETGHASTSPGTAPIGREWTAQLLLLLSQPAIAEPLLTASQAPQPETAAVLHALEQWHQHPDTAPSVQTLAQAQGMSASRFIRHFKNATGVTPGAYRLNLRLNGARRLLAQGMPLAEAAHAMGFADQSHLQRAFKSHHALTPGRYAQGLPASM</sequence>
<evidence type="ECO:0000313" key="7">
    <source>
        <dbReference type="Proteomes" id="UP000634919"/>
    </source>
</evidence>
<dbReference type="InterPro" id="IPR014710">
    <property type="entry name" value="RmlC-like_jellyroll"/>
</dbReference>
<keyword evidence="4" id="KW-0804">Transcription</keyword>
<evidence type="ECO:0000256" key="2">
    <source>
        <dbReference type="ARBA" id="ARBA00023125"/>
    </source>
</evidence>
<dbReference type="SUPFAM" id="SSF51215">
    <property type="entry name" value="Regulatory protein AraC"/>
    <property type="match status" value="1"/>
</dbReference>
<dbReference type="PROSITE" id="PS01124">
    <property type="entry name" value="HTH_ARAC_FAMILY_2"/>
    <property type="match status" value="1"/>
</dbReference>
<reference evidence="6 7" key="1">
    <citation type="submission" date="2020-08" db="EMBL/GenBank/DDBJ databases">
        <title>A Genomic Blueprint of the Chicken Gut Microbiome.</title>
        <authorList>
            <person name="Gilroy R."/>
            <person name="Ravi A."/>
            <person name="Getino M."/>
            <person name="Pursley I."/>
            <person name="Horton D.L."/>
            <person name="Alikhan N.-F."/>
            <person name="Baker D."/>
            <person name="Gharbi K."/>
            <person name="Hall N."/>
            <person name="Watson M."/>
            <person name="Adriaenssens E.M."/>
            <person name="Foster-Nyarko E."/>
            <person name="Jarju S."/>
            <person name="Secka A."/>
            <person name="Antonio M."/>
            <person name="Oren A."/>
            <person name="Chaudhuri R."/>
            <person name="La Ragione R.M."/>
            <person name="Hildebrand F."/>
            <person name="Pallen M.J."/>
        </authorList>
    </citation>
    <scope>NUCLEOTIDE SEQUENCE [LARGE SCALE GENOMIC DNA]</scope>
    <source>
        <strain evidence="6 7">Sa2CVA6</strain>
    </source>
</reference>
<dbReference type="EMBL" id="JACSQK010000005">
    <property type="protein sequence ID" value="MBD7961206.1"/>
    <property type="molecule type" value="Genomic_DNA"/>
</dbReference>
<dbReference type="PANTHER" id="PTHR46796">
    <property type="entry name" value="HTH-TYPE TRANSCRIPTIONAL ACTIVATOR RHAS-RELATED"/>
    <property type="match status" value="1"/>
</dbReference>
<organism evidence="6 7">
    <name type="scientific">Comamonas avium</name>
    <dbReference type="NCBI Taxonomy" id="2762231"/>
    <lineage>
        <taxon>Bacteria</taxon>
        <taxon>Pseudomonadati</taxon>
        <taxon>Pseudomonadota</taxon>
        <taxon>Betaproteobacteria</taxon>
        <taxon>Burkholderiales</taxon>
        <taxon>Comamonadaceae</taxon>
        <taxon>Comamonas</taxon>
    </lineage>
</organism>
<comment type="caution">
    <text evidence="6">The sequence shown here is derived from an EMBL/GenBank/DDBJ whole genome shotgun (WGS) entry which is preliminary data.</text>
</comment>
<dbReference type="InterPro" id="IPR018062">
    <property type="entry name" value="HTH_AraC-typ_CS"/>
</dbReference>
<feature type="domain" description="HTH araC/xylS-type" evidence="5">
    <location>
        <begin position="174"/>
        <end position="274"/>
    </location>
</feature>
<dbReference type="Gene3D" id="2.60.120.10">
    <property type="entry name" value="Jelly Rolls"/>
    <property type="match status" value="1"/>
</dbReference>
<dbReference type="PROSITE" id="PS00041">
    <property type="entry name" value="HTH_ARAC_FAMILY_1"/>
    <property type="match status" value="1"/>
</dbReference>
<accession>A0ABR8SCJ5</accession>
<gene>
    <name evidence="6" type="ORF">H9646_11985</name>
</gene>
<name>A0ABR8SCJ5_9BURK</name>
<proteinExistence type="predicted"/>
<evidence type="ECO:0000256" key="1">
    <source>
        <dbReference type="ARBA" id="ARBA00023015"/>
    </source>
</evidence>
<dbReference type="Proteomes" id="UP000634919">
    <property type="component" value="Unassembled WGS sequence"/>
</dbReference>
<evidence type="ECO:0000313" key="6">
    <source>
        <dbReference type="EMBL" id="MBD7961206.1"/>
    </source>
</evidence>
<dbReference type="Pfam" id="PF02311">
    <property type="entry name" value="AraC_binding"/>
    <property type="match status" value="1"/>
</dbReference>
<evidence type="ECO:0000259" key="5">
    <source>
        <dbReference type="PROSITE" id="PS01124"/>
    </source>
</evidence>
<dbReference type="Gene3D" id="1.10.10.60">
    <property type="entry name" value="Homeodomain-like"/>
    <property type="match status" value="2"/>
</dbReference>
<dbReference type="InterPro" id="IPR018060">
    <property type="entry name" value="HTH_AraC"/>
</dbReference>
<dbReference type="SUPFAM" id="SSF46689">
    <property type="entry name" value="Homeodomain-like"/>
    <property type="match status" value="2"/>
</dbReference>
<dbReference type="InterPro" id="IPR050204">
    <property type="entry name" value="AraC_XylS_family_regulators"/>
</dbReference>
<keyword evidence="1" id="KW-0805">Transcription regulation</keyword>
<dbReference type="Pfam" id="PF12833">
    <property type="entry name" value="HTH_18"/>
    <property type="match status" value="1"/>
</dbReference>
<evidence type="ECO:0000256" key="4">
    <source>
        <dbReference type="ARBA" id="ARBA00023163"/>
    </source>
</evidence>
<keyword evidence="2" id="KW-0238">DNA-binding</keyword>
<dbReference type="RefSeq" id="WP_191723588.1">
    <property type="nucleotide sequence ID" value="NZ_JACSQK010000005.1"/>
</dbReference>
<dbReference type="InterPro" id="IPR037923">
    <property type="entry name" value="HTH-like"/>
</dbReference>